<dbReference type="AlphaFoldDB" id="A0A8E2DU58"/>
<evidence type="ECO:0000313" key="4">
    <source>
        <dbReference type="Proteomes" id="UP000250043"/>
    </source>
</evidence>
<feature type="compositionally biased region" description="Low complexity" evidence="1">
    <location>
        <begin position="161"/>
        <end position="179"/>
    </location>
</feature>
<accession>A0A8E2DU58</accession>
<dbReference type="Proteomes" id="UP000250043">
    <property type="component" value="Unassembled WGS sequence"/>
</dbReference>
<evidence type="ECO:0000256" key="1">
    <source>
        <dbReference type="SAM" id="MobiDB-lite"/>
    </source>
</evidence>
<feature type="transmembrane region" description="Helical" evidence="2">
    <location>
        <begin position="20"/>
        <end position="42"/>
    </location>
</feature>
<evidence type="ECO:0000256" key="2">
    <source>
        <dbReference type="SAM" id="Phobius"/>
    </source>
</evidence>
<keyword evidence="2" id="KW-0472">Membrane</keyword>
<feature type="region of interest" description="Disordered" evidence="1">
    <location>
        <begin position="428"/>
        <end position="454"/>
    </location>
</feature>
<keyword evidence="2" id="KW-0812">Transmembrane</keyword>
<gene>
    <name evidence="3" type="ORF">OBBRIDRAFT_883683</name>
</gene>
<feature type="region of interest" description="Disordered" evidence="1">
    <location>
        <begin position="144"/>
        <end position="413"/>
    </location>
</feature>
<feature type="compositionally biased region" description="Low complexity" evidence="1">
    <location>
        <begin position="107"/>
        <end position="122"/>
    </location>
</feature>
<feature type="region of interest" description="Disordered" evidence="1">
    <location>
        <begin position="62"/>
        <end position="127"/>
    </location>
</feature>
<feature type="compositionally biased region" description="Low complexity" evidence="1">
    <location>
        <begin position="386"/>
        <end position="413"/>
    </location>
</feature>
<organism evidence="3 4">
    <name type="scientific">Obba rivulosa</name>
    <dbReference type="NCBI Taxonomy" id="1052685"/>
    <lineage>
        <taxon>Eukaryota</taxon>
        <taxon>Fungi</taxon>
        <taxon>Dikarya</taxon>
        <taxon>Basidiomycota</taxon>
        <taxon>Agaricomycotina</taxon>
        <taxon>Agaricomycetes</taxon>
        <taxon>Polyporales</taxon>
        <taxon>Gelatoporiaceae</taxon>
        <taxon>Obba</taxon>
    </lineage>
</organism>
<evidence type="ECO:0000313" key="3">
    <source>
        <dbReference type="EMBL" id="OCH95733.1"/>
    </source>
</evidence>
<feature type="compositionally biased region" description="Basic and acidic residues" evidence="1">
    <location>
        <begin position="365"/>
        <end position="384"/>
    </location>
</feature>
<reference evidence="3 4" key="1">
    <citation type="submission" date="2016-07" db="EMBL/GenBank/DDBJ databases">
        <title>Draft genome of the white-rot fungus Obba rivulosa 3A-2.</title>
        <authorList>
            <consortium name="DOE Joint Genome Institute"/>
            <person name="Miettinen O."/>
            <person name="Riley R."/>
            <person name="Acob R."/>
            <person name="Barry K."/>
            <person name="Cullen D."/>
            <person name="De Vries R."/>
            <person name="Hainaut M."/>
            <person name="Hatakka A."/>
            <person name="Henrissat B."/>
            <person name="Hilden K."/>
            <person name="Kuo R."/>
            <person name="Labutti K."/>
            <person name="Lipzen A."/>
            <person name="Makela M.R."/>
            <person name="Sandor L."/>
            <person name="Spatafora J.W."/>
            <person name="Grigoriev I.V."/>
            <person name="Hibbett D.S."/>
        </authorList>
    </citation>
    <scope>NUCLEOTIDE SEQUENCE [LARGE SCALE GENOMIC DNA]</scope>
    <source>
        <strain evidence="3 4">3A-2</strain>
    </source>
</reference>
<proteinExistence type="predicted"/>
<feature type="compositionally biased region" description="Low complexity" evidence="1">
    <location>
        <begin position="203"/>
        <end position="217"/>
    </location>
</feature>
<keyword evidence="4" id="KW-1185">Reference proteome</keyword>
<dbReference type="EMBL" id="KV722334">
    <property type="protein sequence ID" value="OCH95733.1"/>
    <property type="molecule type" value="Genomic_DNA"/>
</dbReference>
<protein>
    <submittedName>
        <fullName evidence="3">Uncharacterized protein</fullName>
    </submittedName>
</protein>
<sequence>MPATLTNDIPPPTIMSLSIVHVVVFLVSSVGYGLSVFMHFIASLLPCSKSDLPSAGQVLRARRDGVAKQQGTRSDAEGVSEKAMSSRPTSPTDRMAQNGRSDRPRNASASTSVHSHTSSADSFVTSASGPSLSPLHTVAELPDLASHSGSGFSADDEPQNSATLSSPSSLGSTGQPSSSRGVSKFNVFKLKSRRVSDRPIPEEPGATSPSPGSSSVPASPPSEPHRAITFVEADKKTVGRQPTEPLASPGETFKSHFVNPFKRKSKRSKSMSLPPSAEQPTAEQPPSARRRFFRRPTFMHLSLASPPPPSSSKHSRHDSTSSVGTLTSRSSAGSPRGVPRTQPYAAPYFAPMPTAAEPTPARHPRQGELRSRKESSKSDSENRQDAAGSAATARTRAQQRRVSAPVVPVTPVAPTQLANCLGLTFDGEASHSQAQQSRSRHRSTVSEGALPKPH</sequence>
<keyword evidence="2" id="KW-1133">Transmembrane helix</keyword>
<name>A0A8E2DU58_9APHY</name>
<feature type="compositionally biased region" description="Polar residues" evidence="1">
    <location>
        <begin position="323"/>
        <end position="333"/>
    </location>
</feature>